<feature type="compositionally biased region" description="Low complexity" evidence="1">
    <location>
        <begin position="18"/>
        <end position="32"/>
    </location>
</feature>
<reference evidence="2 3" key="1">
    <citation type="journal article" date="2007" name="Nature">
        <title>Evolution of genes and genomes on the Drosophila phylogeny.</title>
        <authorList>
            <consortium name="Drosophila 12 Genomes Consortium"/>
            <person name="Clark A.G."/>
            <person name="Eisen M.B."/>
            <person name="Smith D.R."/>
            <person name="Bergman C.M."/>
            <person name="Oliver B."/>
            <person name="Markow T.A."/>
            <person name="Kaufman T.C."/>
            <person name="Kellis M."/>
            <person name="Gelbart W."/>
            <person name="Iyer V.N."/>
            <person name="Pollard D.A."/>
            <person name="Sackton T.B."/>
            <person name="Larracuente A.M."/>
            <person name="Singh N.D."/>
            <person name="Abad J.P."/>
            <person name="Abt D.N."/>
            <person name="Adryan B."/>
            <person name="Aguade M."/>
            <person name="Akashi H."/>
            <person name="Anderson W.W."/>
            <person name="Aquadro C.F."/>
            <person name="Ardell D.H."/>
            <person name="Arguello R."/>
            <person name="Artieri C.G."/>
            <person name="Barbash D.A."/>
            <person name="Barker D."/>
            <person name="Barsanti P."/>
            <person name="Batterham P."/>
            <person name="Batzoglou S."/>
            <person name="Begun D."/>
            <person name="Bhutkar A."/>
            <person name="Blanco E."/>
            <person name="Bosak S.A."/>
            <person name="Bradley R.K."/>
            <person name="Brand A.D."/>
            <person name="Brent M.R."/>
            <person name="Brooks A.N."/>
            <person name="Brown R.H."/>
            <person name="Butlin R.K."/>
            <person name="Caggese C."/>
            <person name="Calvi B.R."/>
            <person name="Bernardo de Carvalho A."/>
            <person name="Caspi A."/>
            <person name="Castrezana S."/>
            <person name="Celniker S.E."/>
            <person name="Chang J.L."/>
            <person name="Chapple C."/>
            <person name="Chatterji S."/>
            <person name="Chinwalla A."/>
            <person name="Civetta A."/>
            <person name="Clifton S.W."/>
            <person name="Comeron J.M."/>
            <person name="Costello J.C."/>
            <person name="Coyne J.A."/>
            <person name="Daub J."/>
            <person name="David R.G."/>
            <person name="Delcher A.L."/>
            <person name="Delehaunty K."/>
            <person name="Do C.B."/>
            <person name="Ebling H."/>
            <person name="Edwards K."/>
            <person name="Eickbush T."/>
            <person name="Evans J.D."/>
            <person name="Filipski A."/>
            <person name="Findeiss S."/>
            <person name="Freyhult E."/>
            <person name="Fulton L."/>
            <person name="Fulton R."/>
            <person name="Garcia A.C."/>
            <person name="Gardiner A."/>
            <person name="Garfield D.A."/>
            <person name="Garvin B.E."/>
            <person name="Gibson G."/>
            <person name="Gilbert D."/>
            <person name="Gnerre S."/>
            <person name="Godfrey J."/>
            <person name="Good R."/>
            <person name="Gotea V."/>
            <person name="Gravely B."/>
            <person name="Greenberg A.J."/>
            <person name="Griffiths-Jones S."/>
            <person name="Gross S."/>
            <person name="Guigo R."/>
            <person name="Gustafson E.A."/>
            <person name="Haerty W."/>
            <person name="Hahn M.W."/>
            <person name="Halligan D.L."/>
            <person name="Halpern A.L."/>
            <person name="Halter G.M."/>
            <person name="Han M.V."/>
            <person name="Heger A."/>
            <person name="Hillier L."/>
            <person name="Hinrichs A.S."/>
            <person name="Holmes I."/>
            <person name="Hoskins R.A."/>
            <person name="Hubisz M.J."/>
            <person name="Hultmark D."/>
            <person name="Huntley M.A."/>
            <person name="Jaffe D.B."/>
            <person name="Jagadeeshan S."/>
            <person name="Jeck W.R."/>
            <person name="Johnson J."/>
            <person name="Jones C.D."/>
            <person name="Jordan W.C."/>
            <person name="Karpen G.H."/>
            <person name="Kataoka E."/>
            <person name="Keightley P.D."/>
            <person name="Kheradpour P."/>
            <person name="Kirkness E.F."/>
            <person name="Koerich L.B."/>
            <person name="Kristiansen K."/>
            <person name="Kudrna D."/>
            <person name="Kulathinal R.J."/>
            <person name="Kumar S."/>
            <person name="Kwok R."/>
            <person name="Lander E."/>
            <person name="Langley C.H."/>
            <person name="Lapoint R."/>
            <person name="Lazzaro B.P."/>
            <person name="Lee S.J."/>
            <person name="Levesque L."/>
            <person name="Li R."/>
            <person name="Lin C.F."/>
            <person name="Lin M.F."/>
            <person name="Lindblad-Toh K."/>
            <person name="Llopart A."/>
            <person name="Long M."/>
            <person name="Low L."/>
            <person name="Lozovsky E."/>
            <person name="Lu J."/>
            <person name="Luo M."/>
            <person name="Machado C.A."/>
            <person name="Makalowski W."/>
            <person name="Marzo M."/>
            <person name="Matsuda M."/>
            <person name="Matzkin L."/>
            <person name="McAllister B."/>
            <person name="McBride C.S."/>
            <person name="McKernan B."/>
            <person name="McKernan K."/>
            <person name="Mendez-Lago M."/>
            <person name="Minx P."/>
            <person name="Mollenhauer M.U."/>
            <person name="Montooth K."/>
            <person name="Mount S.M."/>
            <person name="Mu X."/>
            <person name="Myers E."/>
            <person name="Negre B."/>
            <person name="Newfeld S."/>
            <person name="Nielsen R."/>
            <person name="Noor M.A."/>
            <person name="O'Grady P."/>
            <person name="Pachter L."/>
            <person name="Papaceit M."/>
            <person name="Parisi M.J."/>
            <person name="Parisi M."/>
            <person name="Parts L."/>
            <person name="Pedersen J.S."/>
            <person name="Pesole G."/>
            <person name="Phillippy A.M."/>
            <person name="Ponting C.P."/>
            <person name="Pop M."/>
            <person name="Porcelli D."/>
            <person name="Powell J.R."/>
            <person name="Prohaska S."/>
            <person name="Pruitt K."/>
            <person name="Puig M."/>
            <person name="Quesneville H."/>
            <person name="Ram K.R."/>
            <person name="Rand D."/>
            <person name="Rasmussen M.D."/>
            <person name="Reed L.K."/>
            <person name="Reenan R."/>
            <person name="Reily A."/>
            <person name="Remington K.A."/>
            <person name="Rieger T.T."/>
            <person name="Ritchie M.G."/>
            <person name="Robin C."/>
            <person name="Rogers Y.H."/>
            <person name="Rohde C."/>
            <person name="Rozas J."/>
            <person name="Rubenfield M.J."/>
            <person name="Ruiz A."/>
            <person name="Russo S."/>
            <person name="Salzberg S.L."/>
            <person name="Sanchez-Gracia A."/>
            <person name="Saranga D.J."/>
            <person name="Sato H."/>
            <person name="Schaeffer S.W."/>
            <person name="Schatz M.C."/>
            <person name="Schlenke T."/>
            <person name="Schwartz R."/>
            <person name="Segarra C."/>
            <person name="Singh R.S."/>
            <person name="Sirot L."/>
            <person name="Sirota M."/>
            <person name="Sisneros N.B."/>
            <person name="Smith C.D."/>
            <person name="Smith T.F."/>
            <person name="Spieth J."/>
            <person name="Stage D.E."/>
            <person name="Stark A."/>
            <person name="Stephan W."/>
            <person name="Strausberg R.L."/>
            <person name="Strempel S."/>
            <person name="Sturgill D."/>
            <person name="Sutton G."/>
            <person name="Sutton G.G."/>
            <person name="Tao W."/>
            <person name="Teichmann S."/>
            <person name="Tobari Y.N."/>
            <person name="Tomimura Y."/>
            <person name="Tsolas J.M."/>
            <person name="Valente V.L."/>
            <person name="Venter E."/>
            <person name="Venter J.C."/>
            <person name="Vicario S."/>
            <person name="Vieira F.G."/>
            <person name="Vilella A.J."/>
            <person name="Villasante A."/>
            <person name="Walenz B."/>
            <person name="Wang J."/>
            <person name="Wasserman M."/>
            <person name="Watts T."/>
            <person name="Wilson D."/>
            <person name="Wilson R.K."/>
            <person name="Wing R.A."/>
            <person name="Wolfner M.F."/>
            <person name="Wong A."/>
            <person name="Wong G.K."/>
            <person name="Wu C.I."/>
            <person name="Wu G."/>
            <person name="Yamamoto D."/>
            <person name="Yang H.P."/>
            <person name="Yang S.P."/>
            <person name="Yorke J.A."/>
            <person name="Yoshida K."/>
            <person name="Zdobnov E."/>
            <person name="Zhang P."/>
            <person name="Zhang Y."/>
            <person name="Zimin A.V."/>
            <person name="Baldwin J."/>
            <person name="Abdouelleil A."/>
            <person name="Abdulkadir J."/>
            <person name="Abebe A."/>
            <person name="Abera B."/>
            <person name="Abreu J."/>
            <person name="Acer S.C."/>
            <person name="Aftuck L."/>
            <person name="Alexander A."/>
            <person name="An P."/>
            <person name="Anderson E."/>
            <person name="Anderson S."/>
            <person name="Arachi H."/>
            <person name="Azer M."/>
            <person name="Bachantsang P."/>
            <person name="Barry A."/>
            <person name="Bayul T."/>
            <person name="Berlin A."/>
            <person name="Bessette D."/>
            <person name="Bloom T."/>
            <person name="Blye J."/>
            <person name="Boguslavskiy L."/>
            <person name="Bonnet C."/>
            <person name="Boukhgalter B."/>
            <person name="Bourzgui I."/>
            <person name="Brown A."/>
            <person name="Cahill P."/>
            <person name="Channer S."/>
            <person name="Cheshatsang Y."/>
            <person name="Chuda L."/>
            <person name="Citroen M."/>
            <person name="Collymore A."/>
            <person name="Cooke P."/>
            <person name="Costello M."/>
            <person name="D'Aco K."/>
            <person name="Daza R."/>
            <person name="De Haan G."/>
            <person name="DeGray S."/>
            <person name="DeMaso C."/>
            <person name="Dhargay N."/>
            <person name="Dooley K."/>
            <person name="Dooley E."/>
            <person name="Doricent M."/>
            <person name="Dorje P."/>
            <person name="Dorjee K."/>
            <person name="Dupes A."/>
            <person name="Elong R."/>
            <person name="Falk J."/>
            <person name="Farina A."/>
            <person name="Faro S."/>
            <person name="Ferguson D."/>
            <person name="Fisher S."/>
            <person name="Foley C.D."/>
            <person name="Franke A."/>
            <person name="Friedrich D."/>
            <person name="Gadbois L."/>
            <person name="Gearin G."/>
            <person name="Gearin C.R."/>
            <person name="Giannoukos G."/>
            <person name="Goode T."/>
            <person name="Graham J."/>
            <person name="Grandbois E."/>
            <person name="Grewal S."/>
            <person name="Gyaltsen K."/>
            <person name="Hafez N."/>
            <person name="Hagos B."/>
            <person name="Hall J."/>
            <person name="Henson C."/>
            <person name="Hollinger A."/>
            <person name="Honan T."/>
            <person name="Huard M.D."/>
            <person name="Hughes L."/>
            <person name="Hurhula B."/>
            <person name="Husby M.E."/>
            <person name="Kamat A."/>
            <person name="Kanga B."/>
            <person name="Kashin S."/>
            <person name="Khazanovich D."/>
            <person name="Kisner P."/>
            <person name="Lance K."/>
            <person name="Lara M."/>
            <person name="Lee W."/>
            <person name="Lennon N."/>
            <person name="Letendre F."/>
            <person name="LeVine R."/>
            <person name="Lipovsky A."/>
            <person name="Liu X."/>
            <person name="Liu J."/>
            <person name="Liu S."/>
            <person name="Lokyitsang T."/>
            <person name="Lokyitsang Y."/>
            <person name="Lubonja R."/>
            <person name="Lui A."/>
            <person name="MacDonald P."/>
            <person name="Magnisalis V."/>
            <person name="Maru K."/>
            <person name="Matthews C."/>
            <person name="McCusker W."/>
            <person name="McDonough S."/>
            <person name="Mehta T."/>
            <person name="Meldrim J."/>
            <person name="Meneus L."/>
            <person name="Mihai O."/>
            <person name="Mihalev A."/>
            <person name="Mihova T."/>
            <person name="Mittelman R."/>
            <person name="Mlenga V."/>
            <person name="Montmayeur A."/>
            <person name="Mulrain L."/>
            <person name="Navidi A."/>
            <person name="Naylor J."/>
            <person name="Negash T."/>
            <person name="Nguyen T."/>
            <person name="Nguyen N."/>
            <person name="Nicol R."/>
            <person name="Norbu C."/>
            <person name="Norbu N."/>
            <person name="Novod N."/>
            <person name="O'Neill B."/>
            <person name="Osman S."/>
            <person name="Markiewicz E."/>
            <person name="Oyono O.L."/>
            <person name="Patti C."/>
            <person name="Phunkhang P."/>
            <person name="Pierre F."/>
            <person name="Priest M."/>
            <person name="Raghuraman S."/>
            <person name="Rege F."/>
            <person name="Reyes R."/>
            <person name="Rise C."/>
            <person name="Rogov P."/>
            <person name="Ross K."/>
            <person name="Ryan E."/>
            <person name="Settipalli S."/>
            <person name="Shea T."/>
            <person name="Sherpa N."/>
            <person name="Shi L."/>
            <person name="Shih D."/>
            <person name="Sparrow T."/>
            <person name="Spaulding J."/>
            <person name="Stalker J."/>
            <person name="Stange-Thomann N."/>
            <person name="Stavropoulos S."/>
            <person name="Stone C."/>
            <person name="Strader C."/>
            <person name="Tesfaye S."/>
            <person name="Thomson T."/>
            <person name="Thoulutsang Y."/>
            <person name="Thoulutsang D."/>
            <person name="Topham K."/>
            <person name="Topping I."/>
            <person name="Tsamla T."/>
            <person name="Vassiliev H."/>
            <person name="Vo A."/>
            <person name="Wangchuk T."/>
            <person name="Wangdi T."/>
            <person name="Weiand M."/>
            <person name="Wilkinson J."/>
            <person name="Wilson A."/>
            <person name="Yadav S."/>
            <person name="Young G."/>
            <person name="Yu Q."/>
            <person name="Zembek L."/>
            <person name="Zhong D."/>
            <person name="Zimmer A."/>
            <person name="Zwirko Z."/>
            <person name="Jaffe D.B."/>
            <person name="Alvarez P."/>
            <person name="Brockman W."/>
            <person name="Butler J."/>
            <person name="Chin C."/>
            <person name="Gnerre S."/>
            <person name="Grabherr M."/>
            <person name="Kleber M."/>
            <person name="Mauceli E."/>
            <person name="MacCallum I."/>
        </authorList>
    </citation>
    <scope>NUCLEOTIDE SEQUENCE [LARGE SCALE GENOMIC DNA]</scope>
    <source>
        <strain evidence="3">Tucson 14030-0811.24</strain>
    </source>
</reference>
<feature type="compositionally biased region" description="Polar residues" evidence="1">
    <location>
        <begin position="158"/>
        <end position="173"/>
    </location>
</feature>
<name>B4NFZ4_DROWI</name>
<dbReference type="EMBL" id="CH964251">
    <property type="protein sequence ID" value="EDW83211.2"/>
    <property type="molecule type" value="Genomic_DNA"/>
</dbReference>
<evidence type="ECO:0000313" key="3">
    <source>
        <dbReference type="Proteomes" id="UP000007798"/>
    </source>
</evidence>
<feature type="compositionally biased region" description="Basic and acidic residues" evidence="1">
    <location>
        <begin position="523"/>
        <end position="536"/>
    </location>
</feature>
<organism evidence="2 3">
    <name type="scientific">Drosophila willistoni</name>
    <name type="common">Fruit fly</name>
    <dbReference type="NCBI Taxonomy" id="7260"/>
    <lineage>
        <taxon>Eukaryota</taxon>
        <taxon>Metazoa</taxon>
        <taxon>Ecdysozoa</taxon>
        <taxon>Arthropoda</taxon>
        <taxon>Hexapoda</taxon>
        <taxon>Insecta</taxon>
        <taxon>Pterygota</taxon>
        <taxon>Neoptera</taxon>
        <taxon>Endopterygota</taxon>
        <taxon>Diptera</taxon>
        <taxon>Brachycera</taxon>
        <taxon>Muscomorpha</taxon>
        <taxon>Ephydroidea</taxon>
        <taxon>Drosophilidae</taxon>
        <taxon>Drosophila</taxon>
        <taxon>Sophophora</taxon>
    </lineage>
</organism>
<dbReference type="KEGG" id="dwi:6649861"/>
<feature type="compositionally biased region" description="Low complexity" evidence="1">
    <location>
        <begin position="259"/>
        <end position="276"/>
    </location>
</feature>
<dbReference type="HOGENOM" id="CLU_493699_0_0_1"/>
<dbReference type="FunCoup" id="B4NFZ4">
    <property type="interactions" value="80"/>
</dbReference>
<feature type="compositionally biased region" description="Low complexity" evidence="1">
    <location>
        <begin position="83"/>
        <end position="99"/>
    </location>
</feature>
<dbReference type="AlphaFoldDB" id="B4NFZ4"/>
<accession>B4NFZ4</accession>
<feature type="compositionally biased region" description="Polar residues" evidence="1">
    <location>
        <begin position="1"/>
        <end position="10"/>
    </location>
</feature>
<feature type="compositionally biased region" description="Polar residues" evidence="1">
    <location>
        <begin position="229"/>
        <end position="251"/>
    </location>
</feature>
<feature type="compositionally biased region" description="Basic and acidic residues" evidence="1">
    <location>
        <begin position="567"/>
        <end position="576"/>
    </location>
</feature>
<dbReference type="eggNOG" id="ENOG502TATK">
    <property type="taxonomic scope" value="Eukaryota"/>
</dbReference>
<feature type="region of interest" description="Disordered" evidence="1">
    <location>
        <begin position="492"/>
        <end position="576"/>
    </location>
</feature>
<feature type="compositionally biased region" description="Polar residues" evidence="1">
    <location>
        <begin position="107"/>
        <end position="131"/>
    </location>
</feature>
<keyword evidence="3" id="KW-1185">Reference proteome</keyword>
<dbReference type="OrthoDB" id="8048461at2759"/>
<gene>
    <name evidence="2" type="primary">Dwil\GK22739</name>
    <name evidence="2" type="ORF">Dwil_GK22739</name>
</gene>
<feature type="region of interest" description="Disordered" evidence="1">
    <location>
        <begin position="406"/>
        <end position="431"/>
    </location>
</feature>
<feature type="compositionally biased region" description="Basic and acidic residues" evidence="1">
    <location>
        <begin position="135"/>
        <end position="156"/>
    </location>
</feature>
<feature type="compositionally biased region" description="Polar residues" evidence="1">
    <location>
        <begin position="297"/>
        <end position="312"/>
    </location>
</feature>
<sequence>MLSKMSQPNNAAGGGAAGAAPSGRRLPLSLSGSGSGGGASAVSRLQQPGSGGTNGRSNSPQTGAKKVAEQSASVAVGAGPIVSLKKTSTSQLRSSSSSSSKDEDKNNQNGVQKSSTNGKEKTPQNGGNNAFTTTKEQKEQKTKEKVDKVAEKKESAKPSSQEVANTKLSSSSQKDAKKLPMETEIPAVAPPASKPVSDDVIVVLEDTKPSQVPAPLPTTPTSERKSTRKTANQKSPVLPKQQGSGSISASPQQQKKQEQQQQPTESDVAAAALPMDADAEMESLQVDASPIRKSIESVGSQNAQPAATSTPGRNLFGFRANSKQINEVELAAQPSVSPATAPARTFAQISGRRSIRPMNFTPSKAGSYRCIASDLDTSNCTNVSMNATVGSEIPNNSSFSFSFFGRGRKRERTPPPPLSGSQSANDLAQDVDMSPPKRARFEFFSLNLASPFSLLRSRFSKTTISTPTTRLHLDEDNGEVQNVSGIIVEEEQQQSKLNTSNEEQPTIGQEAGLETPKKGGSPIKEDATDDEKKQPEQQDENLDEKDLAKGAIELDVSAATDDSVVETEGRSRCSIM</sequence>
<feature type="compositionally biased region" description="Polar residues" evidence="1">
    <location>
        <begin position="494"/>
        <end position="507"/>
    </location>
</feature>
<dbReference type="Proteomes" id="UP000007798">
    <property type="component" value="Unassembled WGS sequence"/>
</dbReference>
<dbReference type="InParanoid" id="B4NFZ4"/>
<protein>
    <submittedName>
        <fullName evidence="2">Uncharacterized protein</fullName>
    </submittedName>
</protein>
<proteinExistence type="predicted"/>
<evidence type="ECO:0000256" key="1">
    <source>
        <dbReference type="SAM" id="MobiDB-lite"/>
    </source>
</evidence>
<evidence type="ECO:0000313" key="2">
    <source>
        <dbReference type="EMBL" id="EDW83211.2"/>
    </source>
</evidence>
<feature type="region of interest" description="Disordered" evidence="1">
    <location>
        <begin position="1"/>
        <end position="315"/>
    </location>
</feature>